<dbReference type="InterPro" id="IPR052168">
    <property type="entry name" value="Cytochrome_b561_oxidase"/>
</dbReference>
<organism evidence="15 16">
    <name type="scientific">Methylophaga thalassica</name>
    <dbReference type="NCBI Taxonomy" id="40223"/>
    <lineage>
        <taxon>Bacteria</taxon>
        <taxon>Pseudomonadati</taxon>
        <taxon>Pseudomonadota</taxon>
        <taxon>Gammaproteobacteria</taxon>
        <taxon>Thiotrichales</taxon>
        <taxon>Piscirickettsiaceae</taxon>
        <taxon>Methylophaga</taxon>
    </lineage>
</organism>
<feature type="transmembrane region" description="Helical" evidence="13">
    <location>
        <begin position="12"/>
        <end position="33"/>
    </location>
</feature>
<dbReference type="SUPFAM" id="SSF81342">
    <property type="entry name" value="Transmembrane di-heme cytochromes"/>
    <property type="match status" value="1"/>
</dbReference>
<evidence type="ECO:0000256" key="4">
    <source>
        <dbReference type="ARBA" id="ARBA00022475"/>
    </source>
</evidence>
<dbReference type="InterPro" id="IPR011577">
    <property type="entry name" value="Cyt_b561_bac/Ni-Hgenase"/>
</dbReference>
<evidence type="ECO:0000256" key="7">
    <source>
        <dbReference type="ARBA" id="ARBA00022723"/>
    </source>
</evidence>
<dbReference type="Proteomes" id="UP001161423">
    <property type="component" value="Unassembled WGS sequence"/>
</dbReference>
<comment type="subcellular location">
    <subcellularLocation>
        <location evidence="2">Cell membrane</location>
        <topology evidence="2">Multi-pass membrane protein</topology>
    </subcellularLocation>
</comment>
<evidence type="ECO:0000259" key="14">
    <source>
        <dbReference type="Pfam" id="PF01292"/>
    </source>
</evidence>
<evidence type="ECO:0000313" key="16">
    <source>
        <dbReference type="Proteomes" id="UP001161423"/>
    </source>
</evidence>
<keyword evidence="11 13" id="KW-0472">Membrane</keyword>
<dbReference type="Pfam" id="PF01292">
    <property type="entry name" value="Ni_hydr_CYTB"/>
    <property type="match status" value="1"/>
</dbReference>
<protein>
    <submittedName>
        <fullName evidence="15">Cytochrome b</fullName>
    </submittedName>
</protein>
<accession>A0ABQ5TRU9</accession>
<dbReference type="InterPro" id="IPR016174">
    <property type="entry name" value="Di-haem_cyt_TM"/>
</dbReference>
<comment type="cofactor">
    <cofactor evidence="1">
        <name>heme b</name>
        <dbReference type="ChEBI" id="CHEBI:60344"/>
    </cofactor>
</comment>
<sequence length="181" mass="20519">MKSKQSSRYDFLSIFLHWLVAVFIIGLFASGLWMVDLGYYDDWYYQAPWWHKGIGVVTAILIVSRWAWSLFRQPPAAISSIPYWQHLVAKITHQAMNIVALIIVISGYVMVTAKGDGLSVFDWFTIPAIISNKPAWVDPAGAIHLWAAYFLIAMATVHALAAIKHHFIDRDSTLKQMLGIK</sequence>
<keyword evidence="16" id="KW-1185">Reference proteome</keyword>
<dbReference type="RefSeq" id="WP_007145388.1">
    <property type="nucleotide sequence ID" value="NZ_BSND01000003.1"/>
</dbReference>
<evidence type="ECO:0000256" key="11">
    <source>
        <dbReference type="ARBA" id="ARBA00023136"/>
    </source>
</evidence>
<dbReference type="PANTHER" id="PTHR30529">
    <property type="entry name" value="CYTOCHROME B561"/>
    <property type="match status" value="1"/>
</dbReference>
<keyword evidence="9 13" id="KW-1133">Transmembrane helix</keyword>
<comment type="similarity">
    <text evidence="12">Belongs to the cytochrome b561 family.</text>
</comment>
<feature type="transmembrane region" description="Helical" evidence="13">
    <location>
        <begin position="91"/>
        <end position="111"/>
    </location>
</feature>
<evidence type="ECO:0000256" key="10">
    <source>
        <dbReference type="ARBA" id="ARBA00023004"/>
    </source>
</evidence>
<evidence type="ECO:0000313" key="15">
    <source>
        <dbReference type="EMBL" id="GLP98896.1"/>
    </source>
</evidence>
<evidence type="ECO:0000256" key="12">
    <source>
        <dbReference type="ARBA" id="ARBA00037975"/>
    </source>
</evidence>
<proteinExistence type="inferred from homology"/>
<keyword evidence="10" id="KW-0408">Iron</keyword>
<evidence type="ECO:0000256" key="1">
    <source>
        <dbReference type="ARBA" id="ARBA00001970"/>
    </source>
</evidence>
<keyword evidence="6 13" id="KW-0812">Transmembrane</keyword>
<comment type="caution">
    <text evidence="15">The sequence shown here is derived from an EMBL/GenBank/DDBJ whole genome shotgun (WGS) entry which is preliminary data.</text>
</comment>
<evidence type="ECO:0000256" key="13">
    <source>
        <dbReference type="SAM" id="Phobius"/>
    </source>
</evidence>
<feature type="transmembrane region" description="Helical" evidence="13">
    <location>
        <begin position="143"/>
        <end position="163"/>
    </location>
</feature>
<keyword evidence="4" id="KW-1003">Cell membrane</keyword>
<dbReference type="EMBL" id="BSND01000003">
    <property type="protein sequence ID" value="GLP98896.1"/>
    <property type="molecule type" value="Genomic_DNA"/>
</dbReference>
<name>A0ABQ5TRU9_9GAMM</name>
<evidence type="ECO:0000256" key="6">
    <source>
        <dbReference type="ARBA" id="ARBA00022692"/>
    </source>
</evidence>
<keyword evidence="7" id="KW-0479">Metal-binding</keyword>
<dbReference type="PANTHER" id="PTHR30529:SF1">
    <property type="entry name" value="CYTOCHROME B561 HOMOLOG 2"/>
    <property type="match status" value="1"/>
</dbReference>
<keyword evidence="3" id="KW-0813">Transport</keyword>
<evidence type="ECO:0000256" key="8">
    <source>
        <dbReference type="ARBA" id="ARBA00022982"/>
    </source>
</evidence>
<evidence type="ECO:0000256" key="9">
    <source>
        <dbReference type="ARBA" id="ARBA00022989"/>
    </source>
</evidence>
<evidence type="ECO:0000256" key="5">
    <source>
        <dbReference type="ARBA" id="ARBA00022617"/>
    </source>
</evidence>
<feature type="transmembrane region" description="Helical" evidence="13">
    <location>
        <begin position="53"/>
        <end position="71"/>
    </location>
</feature>
<feature type="domain" description="Cytochrome b561 bacterial/Ni-hydrogenase" evidence="14">
    <location>
        <begin position="8"/>
        <end position="179"/>
    </location>
</feature>
<evidence type="ECO:0000256" key="2">
    <source>
        <dbReference type="ARBA" id="ARBA00004651"/>
    </source>
</evidence>
<reference evidence="15" key="2">
    <citation type="submission" date="2023-01" db="EMBL/GenBank/DDBJ databases">
        <title>Draft genome sequence of Methylophaga thalassica strain NBRC 102424.</title>
        <authorList>
            <person name="Sun Q."/>
            <person name="Mori K."/>
        </authorList>
    </citation>
    <scope>NUCLEOTIDE SEQUENCE</scope>
    <source>
        <strain evidence="15">NBRC 102424</strain>
    </source>
</reference>
<keyword evidence="5" id="KW-0349">Heme</keyword>
<gene>
    <name evidence="15" type="ORF">GCM10007891_07500</name>
</gene>
<evidence type="ECO:0000256" key="3">
    <source>
        <dbReference type="ARBA" id="ARBA00022448"/>
    </source>
</evidence>
<reference evidence="15" key="1">
    <citation type="journal article" date="2014" name="Int. J. Syst. Evol. Microbiol.">
        <title>Complete genome of a new Firmicutes species belonging to the dominant human colonic microbiota ('Ruminococcus bicirculans') reveals two chromosomes and a selective capacity to utilize plant glucans.</title>
        <authorList>
            <consortium name="NISC Comparative Sequencing Program"/>
            <person name="Wegmann U."/>
            <person name="Louis P."/>
            <person name="Goesmann A."/>
            <person name="Henrissat B."/>
            <person name="Duncan S.H."/>
            <person name="Flint H.J."/>
        </authorList>
    </citation>
    <scope>NUCLEOTIDE SEQUENCE</scope>
    <source>
        <strain evidence="15">NBRC 102424</strain>
    </source>
</reference>
<dbReference type="Gene3D" id="1.20.950.20">
    <property type="entry name" value="Transmembrane di-heme cytochromes, Chain C"/>
    <property type="match status" value="1"/>
</dbReference>
<keyword evidence="8" id="KW-0249">Electron transport</keyword>